<keyword evidence="2" id="KW-1133">Transmembrane helix</keyword>
<sequence>MNNKAPGTPPRPEGYETAGGAATNENFFHPKRKMTKSIQRAGFRSARRLMVCFSVVIGTIVIAPSYLGPFYVNYVAGKNWLERASKSIWTRRNEKDYDLYMTQRKNGWWEYLGLKHYNIGGETNVGEIQTYRSK</sequence>
<reference evidence="3" key="1">
    <citation type="submission" date="2016-09" db="EMBL/GenBank/DDBJ databases">
        <authorList>
            <person name="Hebert L."/>
            <person name="Moumen B."/>
        </authorList>
    </citation>
    <scope>NUCLEOTIDE SEQUENCE [LARGE SCALE GENOMIC DNA]</scope>
    <source>
        <strain evidence="3">OVI</strain>
    </source>
</reference>
<dbReference type="AlphaFoldDB" id="A0A1G4IEX2"/>
<dbReference type="EMBL" id="CZPT02001506">
    <property type="protein sequence ID" value="SCU70635.1"/>
    <property type="molecule type" value="Genomic_DNA"/>
</dbReference>
<gene>
    <name evidence="3" type="ORF">TEOVI_000220900</name>
</gene>
<dbReference type="GeneID" id="92376149"/>
<proteinExistence type="predicted"/>
<protein>
    <submittedName>
        <fullName evidence="3">Uncharacterized protein</fullName>
    </submittedName>
</protein>
<comment type="caution">
    <text evidence="3">The sequence shown here is derived from an EMBL/GenBank/DDBJ whole genome shotgun (WGS) entry which is preliminary data.</text>
</comment>
<feature type="transmembrane region" description="Helical" evidence="2">
    <location>
        <begin position="49"/>
        <end position="72"/>
    </location>
</feature>
<feature type="region of interest" description="Disordered" evidence="1">
    <location>
        <begin position="1"/>
        <end position="23"/>
    </location>
</feature>
<evidence type="ECO:0000256" key="2">
    <source>
        <dbReference type="SAM" id="Phobius"/>
    </source>
</evidence>
<keyword evidence="2" id="KW-0472">Membrane</keyword>
<name>A0A1G4IEX2_TRYEQ</name>
<dbReference type="Proteomes" id="UP000195570">
    <property type="component" value="Unassembled WGS sequence"/>
</dbReference>
<evidence type="ECO:0000256" key="1">
    <source>
        <dbReference type="SAM" id="MobiDB-lite"/>
    </source>
</evidence>
<evidence type="ECO:0000313" key="3">
    <source>
        <dbReference type="EMBL" id="SCU70635.1"/>
    </source>
</evidence>
<organism evidence="3 4">
    <name type="scientific">Trypanosoma equiperdum</name>
    <dbReference type="NCBI Taxonomy" id="5694"/>
    <lineage>
        <taxon>Eukaryota</taxon>
        <taxon>Discoba</taxon>
        <taxon>Euglenozoa</taxon>
        <taxon>Kinetoplastea</taxon>
        <taxon>Metakinetoplastina</taxon>
        <taxon>Trypanosomatida</taxon>
        <taxon>Trypanosomatidae</taxon>
        <taxon>Trypanosoma</taxon>
    </lineage>
</organism>
<dbReference type="RefSeq" id="XP_067081409.1">
    <property type="nucleotide sequence ID" value="XM_067225308.1"/>
</dbReference>
<accession>A0A1G4IEX2</accession>
<keyword evidence="2" id="KW-0812">Transmembrane</keyword>
<evidence type="ECO:0000313" key="4">
    <source>
        <dbReference type="Proteomes" id="UP000195570"/>
    </source>
</evidence>
<keyword evidence="4" id="KW-1185">Reference proteome</keyword>
<dbReference type="VEuPathDB" id="TriTrypDB:TEOVI_000220900"/>